<evidence type="ECO:0000256" key="8">
    <source>
        <dbReference type="SAM" id="MobiDB-lite"/>
    </source>
</evidence>
<name>A0A1G6XYW0_9BURK</name>
<keyword evidence="6 7" id="KW-0413">Isomerase</keyword>
<dbReference type="InterPro" id="IPR023034">
    <property type="entry name" value="PPIase_SurA"/>
</dbReference>
<dbReference type="EMBL" id="FMYQ01000026">
    <property type="protein sequence ID" value="SDD82863.1"/>
    <property type="molecule type" value="Genomic_DNA"/>
</dbReference>
<keyword evidence="3 7" id="KW-0574">Periplasm</keyword>
<dbReference type="SUPFAM" id="SSF109998">
    <property type="entry name" value="Triger factor/SurA peptide-binding domain-like"/>
    <property type="match status" value="1"/>
</dbReference>
<evidence type="ECO:0000256" key="3">
    <source>
        <dbReference type="ARBA" id="ARBA00022764"/>
    </source>
</evidence>
<evidence type="ECO:0000256" key="2">
    <source>
        <dbReference type="ARBA" id="ARBA00022737"/>
    </source>
</evidence>
<dbReference type="Proteomes" id="UP000198908">
    <property type="component" value="Unassembled WGS sequence"/>
</dbReference>
<accession>A0A1G6XYW0</accession>
<dbReference type="Pfam" id="PF09312">
    <property type="entry name" value="SurA_N"/>
    <property type="match status" value="1"/>
</dbReference>
<dbReference type="Gene3D" id="3.10.50.40">
    <property type="match status" value="2"/>
</dbReference>
<feature type="signal peptide" evidence="7">
    <location>
        <begin position="1"/>
        <end position="30"/>
    </location>
</feature>
<keyword evidence="11" id="KW-1185">Reference proteome</keyword>
<comment type="subcellular location">
    <subcellularLocation>
        <location evidence="7">Periplasm</location>
    </subcellularLocation>
    <text evidence="7">Is capable of associating with the outer membrane.</text>
</comment>
<dbReference type="GO" id="GO:0042277">
    <property type="term" value="F:peptide binding"/>
    <property type="evidence" value="ECO:0007669"/>
    <property type="project" value="InterPro"/>
</dbReference>
<evidence type="ECO:0000256" key="7">
    <source>
        <dbReference type="HAMAP-Rule" id="MF_01183"/>
    </source>
</evidence>
<dbReference type="GO" id="GO:0051082">
    <property type="term" value="F:unfolded protein binding"/>
    <property type="evidence" value="ECO:0007669"/>
    <property type="project" value="UniProtKB-UniRule"/>
</dbReference>
<feature type="compositionally biased region" description="Polar residues" evidence="8">
    <location>
        <begin position="230"/>
        <end position="240"/>
    </location>
</feature>
<dbReference type="PANTHER" id="PTHR47637:SF1">
    <property type="entry name" value="CHAPERONE SURA"/>
    <property type="match status" value="1"/>
</dbReference>
<evidence type="ECO:0000313" key="11">
    <source>
        <dbReference type="Proteomes" id="UP000198908"/>
    </source>
</evidence>
<evidence type="ECO:0000256" key="5">
    <source>
        <dbReference type="ARBA" id="ARBA00023186"/>
    </source>
</evidence>
<dbReference type="OrthoDB" id="14196at2"/>
<dbReference type="PROSITE" id="PS50198">
    <property type="entry name" value="PPIC_PPIASE_2"/>
    <property type="match status" value="2"/>
</dbReference>
<gene>
    <name evidence="7" type="primary">surA</name>
    <name evidence="10" type="ORF">SAMN05421548_12664</name>
</gene>
<protein>
    <recommendedName>
        <fullName evidence="7">Chaperone SurA</fullName>
    </recommendedName>
    <alternativeName>
        <fullName evidence="7">Peptidyl-prolyl cis-trans isomerase SurA</fullName>
        <shortName evidence="7">PPIase SurA</shortName>
        <ecNumber evidence="7">5.2.1.8</ecNumber>
    </alternativeName>
    <alternativeName>
        <fullName evidence="7">Rotamase SurA</fullName>
    </alternativeName>
</protein>
<proteinExistence type="inferred from homology"/>
<evidence type="ECO:0000256" key="4">
    <source>
        <dbReference type="ARBA" id="ARBA00023110"/>
    </source>
</evidence>
<dbReference type="GO" id="GO:0006457">
    <property type="term" value="P:protein folding"/>
    <property type="evidence" value="ECO:0007669"/>
    <property type="project" value="UniProtKB-UniRule"/>
</dbReference>
<dbReference type="GO" id="GO:0043165">
    <property type="term" value="P:Gram-negative-bacterium-type cell outer membrane assembly"/>
    <property type="evidence" value="ECO:0007669"/>
    <property type="project" value="InterPro"/>
</dbReference>
<sequence precursor="true">MGIMKKLRLAAYAASLFAVAGVLPAAPAQAQGLPADNGQTIDTIAAVVNDGVITQRELDGRVELISRRLQQQNAPVPPADQLRAQVLNQMVLERIQLQKAKEDGITVDDTAVQRTLERLAQANGMDLATYRARIEAAGVPWATFMNDARTELTLSKLREKEVDSKITVSDAEVANYIASQRGPNAGQASDLHFQHIFIKAPLNASETDIEAAQAKANALLKEAQSGSKFESLAKSSSQASDAGKGGDMGFQPPSKLPPEFVTAASTLRPGEVNPTVIRTNDGFEIVRLVERRQGQGTAADAPKLVQTHVRHILLRVGDGMSEPQARQKLLEIRQEIAAGADFAKFARTYSQDGSASQGGDLGWISPGETVPEFERAMNTLQDGQLSEPVRTEYGYHLIQVLGRRDAEGSVAQQMDLARQAIGQRKAEQAYADWLRQLRDSAYVDYKIAGMTPPHN</sequence>
<keyword evidence="5 7" id="KW-0143">Chaperone</keyword>
<dbReference type="InterPro" id="IPR027304">
    <property type="entry name" value="Trigger_fact/SurA_dom_sf"/>
</dbReference>
<dbReference type="STRING" id="416944.SAMN05421548_12664"/>
<dbReference type="Pfam" id="PF00639">
    <property type="entry name" value="Rotamase"/>
    <property type="match status" value="2"/>
</dbReference>
<organism evidence="10 11">
    <name type="scientific">Paraburkholderia lycopersici</name>
    <dbReference type="NCBI Taxonomy" id="416944"/>
    <lineage>
        <taxon>Bacteria</taxon>
        <taxon>Pseudomonadati</taxon>
        <taxon>Pseudomonadota</taxon>
        <taxon>Betaproteobacteria</taxon>
        <taxon>Burkholderiales</taxon>
        <taxon>Burkholderiaceae</taxon>
        <taxon>Paraburkholderia</taxon>
    </lineage>
</organism>
<feature type="region of interest" description="Disordered" evidence="8">
    <location>
        <begin position="230"/>
        <end position="255"/>
    </location>
</feature>
<comment type="domain">
    <text evidence="7">The PPIase activity resides only in the second parvulin domain. The N-terminal region and the C-terminal tail are necessary and sufficient for the chaperone activity of SurA. The PPIase activity is dispensable for SurA to function as a chaperone. The N-terminal region and the C-terminal tail are also required for porin recognition.</text>
</comment>
<dbReference type="GO" id="GO:0003755">
    <property type="term" value="F:peptidyl-prolyl cis-trans isomerase activity"/>
    <property type="evidence" value="ECO:0007669"/>
    <property type="project" value="UniProtKB-UniRule"/>
</dbReference>
<dbReference type="InterPro" id="IPR050280">
    <property type="entry name" value="OMP_Chaperone_SurA"/>
</dbReference>
<evidence type="ECO:0000313" key="10">
    <source>
        <dbReference type="EMBL" id="SDD82863.1"/>
    </source>
</evidence>
<evidence type="ECO:0000256" key="6">
    <source>
        <dbReference type="ARBA" id="ARBA00023235"/>
    </source>
</evidence>
<dbReference type="SUPFAM" id="SSF54534">
    <property type="entry name" value="FKBP-like"/>
    <property type="match status" value="2"/>
</dbReference>
<dbReference type="GO" id="GO:0030288">
    <property type="term" value="C:outer membrane-bounded periplasmic space"/>
    <property type="evidence" value="ECO:0007669"/>
    <property type="project" value="InterPro"/>
</dbReference>
<dbReference type="RefSeq" id="WP_092002451.1">
    <property type="nucleotide sequence ID" value="NZ_FMYQ01000026.1"/>
</dbReference>
<feature type="domain" description="PpiC" evidence="9">
    <location>
        <begin position="188"/>
        <end position="290"/>
    </location>
</feature>
<dbReference type="EC" id="5.2.1.8" evidence="7"/>
<dbReference type="InterPro" id="IPR000297">
    <property type="entry name" value="PPIase_PpiC"/>
</dbReference>
<keyword evidence="4 7" id="KW-0697">Rotamase</keyword>
<comment type="catalytic activity">
    <reaction evidence="7">
        <text>[protein]-peptidylproline (omega=180) = [protein]-peptidylproline (omega=0)</text>
        <dbReference type="Rhea" id="RHEA:16237"/>
        <dbReference type="Rhea" id="RHEA-COMP:10747"/>
        <dbReference type="Rhea" id="RHEA-COMP:10748"/>
        <dbReference type="ChEBI" id="CHEBI:83833"/>
        <dbReference type="ChEBI" id="CHEBI:83834"/>
        <dbReference type="EC" id="5.2.1.8"/>
    </reaction>
</comment>
<reference evidence="11" key="1">
    <citation type="submission" date="2016-09" db="EMBL/GenBank/DDBJ databases">
        <authorList>
            <person name="Varghese N."/>
            <person name="Submissions S."/>
        </authorList>
    </citation>
    <scope>NUCLEOTIDE SEQUENCE [LARGE SCALE GENOMIC DNA]</scope>
    <source>
        <strain evidence="11">TNe-862</strain>
    </source>
</reference>
<dbReference type="Gene3D" id="1.10.4030.10">
    <property type="entry name" value="Porin chaperone SurA, peptide-binding domain"/>
    <property type="match status" value="1"/>
</dbReference>
<evidence type="ECO:0000259" key="9">
    <source>
        <dbReference type="PROSITE" id="PS50198"/>
    </source>
</evidence>
<comment type="function">
    <text evidence="7">Chaperone involved in the correct folding and assembly of outer membrane proteins. Recognizes specific patterns of aromatic residues and the orientation of their side chains, which are found more frequently in integral outer membrane proteins. May act in both early periplasmic and late outer membrane-associated steps of protein maturation.</text>
</comment>
<dbReference type="GO" id="GO:0050821">
    <property type="term" value="P:protein stabilization"/>
    <property type="evidence" value="ECO:0007669"/>
    <property type="project" value="InterPro"/>
</dbReference>
<keyword evidence="1 7" id="KW-0732">Signal</keyword>
<dbReference type="InterPro" id="IPR015391">
    <property type="entry name" value="SurA_N"/>
</dbReference>
<evidence type="ECO:0000256" key="1">
    <source>
        <dbReference type="ARBA" id="ARBA00022729"/>
    </source>
</evidence>
<keyword evidence="2 7" id="KW-0677">Repeat</keyword>
<dbReference type="AlphaFoldDB" id="A0A1G6XYW0"/>
<dbReference type="HAMAP" id="MF_01183">
    <property type="entry name" value="Chaperone_SurA"/>
    <property type="match status" value="1"/>
</dbReference>
<dbReference type="PANTHER" id="PTHR47637">
    <property type="entry name" value="CHAPERONE SURA"/>
    <property type="match status" value="1"/>
</dbReference>
<dbReference type="InterPro" id="IPR046357">
    <property type="entry name" value="PPIase_dom_sf"/>
</dbReference>
<feature type="chain" id="PRO_5011801648" description="Chaperone SurA" evidence="7">
    <location>
        <begin position="31"/>
        <end position="455"/>
    </location>
</feature>
<feature type="domain" description="PpiC" evidence="9">
    <location>
        <begin position="304"/>
        <end position="402"/>
    </location>
</feature>